<feature type="signal peptide" evidence="1">
    <location>
        <begin position="1"/>
        <end position="19"/>
    </location>
</feature>
<evidence type="ECO:0000259" key="2">
    <source>
        <dbReference type="PROSITE" id="PS50990"/>
    </source>
</evidence>
<evidence type="ECO:0000313" key="3">
    <source>
        <dbReference type="EMBL" id="MEE1936777.1"/>
    </source>
</evidence>
<feature type="domain" description="Peptidase C39" evidence="2">
    <location>
        <begin position="37"/>
        <end position="172"/>
    </location>
</feature>
<sequence>MRRACLLALALGVCSPGLAYEGPRIQSMQQLKFSGIQRQTLDYSCGAAALTILLNQYFGDSVREQDLLADIVYRLPPEEMVNRIQEGFSMLDLKTAAENAGYDATGIMLPKESVGLLPGPVIILLRRETLNHFVVLKGVQQGRAFLADPARGHLRIPVHELFEQWRGETLVLGRDGVGLLKAHALAIPNSGNLYPESQTVRELQHLPFK</sequence>
<evidence type="ECO:0000256" key="1">
    <source>
        <dbReference type="SAM" id="SignalP"/>
    </source>
</evidence>
<gene>
    <name evidence="3" type="ORF">V0R50_26440</name>
</gene>
<evidence type="ECO:0000313" key="4">
    <source>
        <dbReference type="Proteomes" id="UP001335100"/>
    </source>
</evidence>
<dbReference type="InterPro" id="IPR005074">
    <property type="entry name" value="Peptidase_C39"/>
</dbReference>
<dbReference type="Gene3D" id="3.90.70.10">
    <property type="entry name" value="Cysteine proteinases"/>
    <property type="match status" value="1"/>
</dbReference>
<keyword evidence="4" id="KW-1185">Reference proteome</keyword>
<feature type="chain" id="PRO_5046669394" evidence="1">
    <location>
        <begin position="20"/>
        <end position="209"/>
    </location>
</feature>
<dbReference type="Proteomes" id="UP001335100">
    <property type="component" value="Unassembled WGS sequence"/>
</dbReference>
<dbReference type="EMBL" id="JAZDQJ010000044">
    <property type="protein sequence ID" value="MEE1936777.1"/>
    <property type="molecule type" value="Genomic_DNA"/>
</dbReference>
<organism evidence="3 4">
    <name type="scientific">Pseudomonas ulcerans</name>
    <dbReference type="NCBI Taxonomy" id="3115852"/>
    <lineage>
        <taxon>Bacteria</taxon>
        <taxon>Pseudomonadati</taxon>
        <taxon>Pseudomonadota</taxon>
        <taxon>Gammaproteobacteria</taxon>
        <taxon>Pseudomonadales</taxon>
        <taxon>Pseudomonadaceae</taxon>
        <taxon>Pseudomonas</taxon>
    </lineage>
</organism>
<dbReference type="CDD" id="cd02423">
    <property type="entry name" value="Peptidase_C39G"/>
    <property type="match status" value="1"/>
</dbReference>
<comment type="caution">
    <text evidence="3">The sequence shown here is derived from an EMBL/GenBank/DDBJ whole genome shotgun (WGS) entry which is preliminary data.</text>
</comment>
<dbReference type="PROSITE" id="PS50990">
    <property type="entry name" value="PEPTIDASE_C39"/>
    <property type="match status" value="1"/>
</dbReference>
<dbReference type="RefSeq" id="WP_330077444.1">
    <property type="nucleotide sequence ID" value="NZ_JAZDQJ010000044.1"/>
</dbReference>
<name>A0ABU7HZ00_9PSED</name>
<keyword evidence="1" id="KW-0732">Signal</keyword>
<dbReference type="Pfam" id="PF03412">
    <property type="entry name" value="Peptidase_C39"/>
    <property type="match status" value="1"/>
</dbReference>
<proteinExistence type="predicted"/>
<reference evidence="3 4" key="1">
    <citation type="submission" date="2024-01" db="EMBL/GenBank/DDBJ databases">
        <title>Unpublished Manusciprt.</title>
        <authorList>
            <person name="Duman M."/>
            <person name="Valdes E.G."/>
            <person name="Ajmi N."/>
            <person name="Altun S."/>
            <person name="Saticioglu I.B."/>
        </authorList>
    </citation>
    <scope>NUCLEOTIDE SEQUENCE [LARGE SCALE GENOMIC DNA]</scope>
    <source>
        <strain evidence="3 4">148P</strain>
    </source>
</reference>
<accession>A0ABU7HZ00</accession>
<protein>
    <submittedName>
        <fullName evidence="3">C39 family peptidase</fullName>
    </submittedName>
</protein>